<gene>
    <name evidence="1" type="ORF">ABLV49_09045</name>
</gene>
<protein>
    <submittedName>
        <fullName evidence="1">Uncharacterized protein</fullName>
    </submittedName>
</protein>
<reference evidence="1" key="1">
    <citation type="submission" date="2024-05" db="EMBL/GenBank/DDBJ databases">
        <authorList>
            <person name="Bunk B."/>
            <person name="Swiderski J."/>
            <person name="Sproer C."/>
            <person name="Thiel V."/>
        </authorList>
    </citation>
    <scope>NUCLEOTIDE SEQUENCE</scope>
    <source>
        <strain evidence="1">DSM 17735</strain>
    </source>
</reference>
<dbReference type="RefSeq" id="WP_349281257.1">
    <property type="nucleotide sequence ID" value="NZ_CBCSCU010000004.1"/>
</dbReference>
<name>A0AAU7LWA4_9BURK</name>
<dbReference type="AlphaFoldDB" id="A0AAU7LWA4"/>
<organism evidence="1">
    <name type="scientific">Polaromonas hydrogenivorans</name>
    <dbReference type="NCBI Taxonomy" id="335476"/>
    <lineage>
        <taxon>Bacteria</taxon>
        <taxon>Pseudomonadati</taxon>
        <taxon>Pseudomonadota</taxon>
        <taxon>Betaproteobacteria</taxon>
        <taxon>Burkholderiales</taxon>
        <taxon>Comamonadaceae</taxon>
        <taxon>Polaromonas</taxon>
    </lineage>
</organism>
<sequence length="107" mass="11993">MGNDKTSKTPSFEKRATGIMKDLIAASRSSLNRQLAIEAMMDAMLARVPREALPGLLEEYEAGCDRLAARLPPAMQEPALWEHWSDAISARQQQLQLQQMGHRSRTD</sequence>
<dbReference type="EMBL" id="CP157675">
    <property type="protein sequence ID" value="XBP71921.1"/>
    <property type="molecule type" value="Genomic_DNA"/>
</dbReference>
<proteinExistence type="predicted"/>
<accession>A0AAU7LWA4</accession>
<evidence type="ECO:0000313" key="1">
    <source>
        <dbReference type="EMBL" id="XBP71921.1"/>
    </source>
</evidence>